<dbReference type="RefSeq" id="WP_072625114.1">
    <property type="nucleotide sequence ID" value="NZ_CP013290.1"/>
</dbReference>
<feature type="compositionally biased region" description="Low complexity" evidence="2">
    <location>
        <begin position="12"/>
        <end position="25"/>
    </location>
</feature>
<dbReference type="InterPro" id="IPR008462">
    <property type="entry name" value="CsbD"/>
</dbReference>
<feature type="domain" description="CsbD-like" evidence="3">
    <location>
        <begin position="5"/>
        <end position="56"/>
    </location>
</feature>
<proteinExistence type="inferred from homology"/>
<feature type="compositionally biased region" description="Basic and acidic residues" evidence="2">
    <location>
        <begin position="40"/>
        <end position="56"/>
    </location>
</feature>
<name>A0A1L3MHV7_9MICO</name>
<evidence type="ECO:0000256" key="2">
    <source>
        <dbReference type="SAM" id="MobiDB-lite"/>
    </source>
</evidence>
<evidence type="ECO:0000259" key="3">
    <source>
        <dbReference type="Pfam" id="PF05532"/>
    </source>
</evidence>
<evidence type="ECO:0000313" key="5">
    <source>
        <dbReference type="Proteomes" id="UP000182938"/>
    </source>
</evidence>
<dbReference type="Pfam" id="PF05532">
    <property type="entry name" value="CsbD"/>
    <property type="match status" value="1"/>
</dbReference>
<feature type="compositionally biased region" description="Basic and acidic residues" evidence="2">
    <location>
        <begin position="1"/>
        <end position="11"/>
    </location>
</feature>
<dbReference type="Gene3D" id="1.10.1470.10">
    <property type="entry name" value="YjbJ"/>
    <property type="match status" value="1"/>
</dbReference>
<evidence type="ECO:0000313" key="4">
    <source>
        <dbReference type="EMBL" id="APH01960.1"/>
    </source>
</evidence>
<feature type="region of interest" description="Disordered" evidence="2">
    <location>
        <begin position="1"/>
        <end position="56"/>
    </location>
</feature>
<dbReference type="Proteomes" id="UP000182938">
    <property type="component" value="Chromosome"/>
</dbReference>
<gene>
    <name evidence="4" type="ORF">ASJ30_10850</name>
</gene>
<dbReference type="EMBL" id="CP013290">
    <property type="protein sequence ID" value="APH01960.1"/>
    <property type="molecule type" value="Genomic_DNA"/>
</dbReference>
<comment type="similarity">
    <text evidence="1">Belongs to the UPF0337 (CsbD) family.</text>
</comment>
<dbReference type="InterPro" id="IPR036629">
    <property type="entry name" value="YjbJ_sf"/>
</dbReference>
<dbReference type="KEGG" id="jte:ASJ30_10850"/>
<protein>
    <submittedName>
        <fullName evidence="4">CsbD-like protein</fullName>
    </submittedName>
</protein>
<reference evidence="4 5" key="1">
    <citation type="submission" date="2015-11" db="EMBL/GenBank/DDBJ databases">
        <authorList>
            <person name="Zhang Y."/>
            <person name="Guo Z."/>
        </authorList>
    </citation>
    <scope>NUCLEOTIDE SEQUENCE [LARGE SCALE GENOMIC DNA]</scope>
    <source>
        <strain evidence="4 5">YFY001</strain>
    </source>
</reference>
<keyword evidence="5" id="KW-1185">Reference proteome</keyword>
<dbReference type="SUPFAM" id="SSF69047">
    <property type="entry name" value="Hypothetical protein YjbJ"/>
    <property type="match status" value="1"/>
</dbReference>
<organism evidence="4 5">
    <name type="scientific">Janibacter indicus</name>
    <dbReference type="NCBI Taxonomy" id="857417"/>
    <lineage>
        <taxon>Bacteria</taxon>
        <taxon>Bacillati</taxon>
        <taxon>Actinomycetota</taxon>
        <taxon>Actinomycetes</taxon>
        <taxon>Micrococcales</taxon>
        <taxon>Intrasporangiaceae</taxon>
        <taxon>Janibacter</taxon>
    </lineage>
</organism>
<accession>A0A1L3MHV7</accession>
<sequence>MGIGDKIDNAKDQLAGKAKGAAGDATDNEDLQAEGQVQETKGDLKAAGEKVKDAFK</sequence>
<evidence type="ECO:0000256" key="1">
    <source>
        <dbReference type="ARBA" id="ARBA00009129"/>
    </source>
</evidence>
<dbReference type="AlphaFoldDB" id="A0A1L3MHV7"/>